<evidence type="ECO:0000313" key="1">
    <source>
        <dbReference type="EMBL" id="SDB81011.1"/>
    </source>
</evidence>
<dbReference type="AlphaFoldDB" id="A0A1G6GG78"/>
<accession>A0A1G6GG78</accession>
<sequence>MSEHRLSILEQQIAQLAEEITQIKRNQGMQFSQSTTDEYLLGVYNCESCTNE</sequence>
<protein>
    <submittedName>
        <fullName evidence="1">Uncharacterized protein</fullName>
    </submittedName>
</protein>
<keyword evidence="2" id="KW-1185">Reference proteome</keyword>
<dbReference type="EMBL" id="FMYM01000001">
    <property type="protein sequence ID" value="SDB81011.1"/>
    <property type="molecule type" value="Genomic_DNA"/>
</dbReference>
<evidence type="ECO:0000313" key="2">
    <source>
        <dbReference type="Proteomes" id="UP000242662"/>
    </source>
</evidence>
<dbReference type="RefSeq" id="WP_176763708.1">
    <property type="nucleotide sequence ID" value="NZ_FMYM01000001.1"/>
</dbReference>
<dbReference type="STRING" id="1464122.SAMN05421737_1019"/>
<dbReference type="Proteomes" id="UP000242662">
    <property type="component" value="Unassembled WGS sequence"/>
</dbReference>
<proteinExistence type="predicted"/>
<organism evidence="1 2">
    <name type="scientific">Shouchella lonarensis</name>
    <dbReference type="NCBI Taxonomy" id="1464122"/>
    <lineage>
        <taxon>Bacteria</taxon>
        <taxon>Bacillati</taxon>
        <taxon>Bacillota</taxon>
        <taxon>Bacilli</taxon>
        <taxon>Bacillales</taxon>
        <taxon>Bacillaceae</taxon>
        <taxon>Shouchella</taxon>
    </lineage>
</organism>
<gene>
    <name evidence="1" type="ORF">SAMN05421737_1019</name>
</gene>
<name>A0A1G6GG78_9BACI</name>
<reference evidence="2" key="1">
    <citation type="submission" date="2016-09" db="EMBL/GenBank/DDBJ databases">
        <authorList>
            <person name="Varghese N."/>
            <person name="Submissions S."/>
        </authorList>
    </citation>
    <scope>NUCLEOTIDE SEQUENCE [LARGE SCALE GENOMIC DNA]</scope>
    <source>
        <strain evidence="2">25nlg</strain>
    </source>
</reference>